<dbReference type="GO" id="GO:0042742">
    <property type="term" value="P:defense response to bacterium"/>
    <property type="evidence" value="ECO:0007669"/>
    <property type="project" value="TreeGrafter"/>
</dbReference>
<dbReference type="Proteomes" id="UP000291022">
    <property type="component" value="Unassembled WGS sequence"/>
</dbReference>
<protein>
    <recommendedName>
        <fullName evidence="6">Beta-defensin 33</fullName>
    </recommendedName>
</protein>
<name>A0A452R2V7_URSAM</name>
<dbReference type="PANTHER" id="PTHR20515:SF4">
    <property type="entry name" value="BETA-DEFENSIN 33"/>
    <property type="match status" value="1"/>
</dbReference>
<evidence type="ECO:0008006" key="6">
    <source>
        <dbReference type="Google" id="ProtNLM"/>
    </source>
</evidence>
<dbReference type="GeneTree" id="ENSGT00400000023630"/>
<organism evidence="4 5">
    <name type="scientific">Ursus americanus</name>
    <name type="common">American black bear</name>
    <name type="synonym">Euarctos americanus</name>
    <dbReference type="NCBI Taxonomy" id="9643"/>
    <lineage>
        <taxon>Eukaryota</taxon>
        <taxon>Metazoa</taxon>
        <taxon>Chordata</taxon>
        <taxon>Craniata</taxon>
        <taxon>Vertebrata</taxon>
        <taxon>Euteleostomi</taxon>
        <taxon>Mammalia</taxon>
        <taxon>Eutheria</taxon>
        <taxon>Laurasiatheria</taxon>
        <taxon>Carnivora</taxon>
        <taxon>Caniformia</taxon>
        <taxon>Ursidae</taxon>
        <taxon>Ursus</taxon>
    </lineage>
</organism>
<reference evidence="4" key="2">
    <citation type="submission" date="2025-08" db="UniProtKB">
        <authorList>
            <consortium name="Ensembl"/>
        </authorList>
    </citation>
    <scope>IDENTIFICATION</scope>
</reference>
<reference evidence="4" key="3">
    <citation type="submission" date="2025-09" db="UniProtKB">
        <authorList>
            <consortium name="Ensembl"/>
        </authorList>
    </citation>
    <scope>IDENTIFICATION</scope>
</reference>
<comment type="subcellular location">
    <subcellularLocation>
        <location evidence="1">Secreted</location>
    </subcellularLocation>
</comment>
<keyword evidence="5" id="KW-1185">Reference proteome</keyword>
<feature type="signal peptide" evidence="3">
    <location>
        <begin position="1"/>
        <end position="20"/>
    </location>
</feature>
<sequence length="62" mass="7253">MRLLFLLFLLLVCLAQMTSGHEKRRKFLECEKMGGVCKHQKTHGCSILPAECRSRYKHCCRL</sequence>
<dbReference type="AlphaFoldDB" id="A0A452R2V7"/>
<evidence type="ECO:0000313" key="5">
    <source>
        <dbReference type="Proteomes" id="UP000291022"/>
    </source>
</evidence>
<reference evidence="5" key="1">
    <citation type="submission" date="2016-06" db="EMBL/GenBank/DDBJ databases">
        <title>De novo assembly and RNA-Seq shows season-dependent expression and editing in black bear kidneys.</title>
        <authorList>
            <person name="Korstanje R."/>
            <person name="Srivastava A."/>
            <person name="Sarsani V.K."/>
            <person name="Sheehan S.M."/>
            <person name="Seger R.L."/>
            <person name="Barter M.E."/>
            <person name="Lindqvist C."/>
            <person name="Brody L.C."/>
            <person name="Mullikin J.C."/>
        </authorList>
    </citation>
    <scope>NUCLEOTIDE SEQUENCE [LARGE SCALE GENOMIC DNA]</scope>
</reference>
<feature type="chain" id="PRO_5019045867" description="Beta-defensin 33" evidence="3">
    <location>
        <begin position="21"/>
        <end position="62"/>
    </location>
</feature>
<dbReference type="InterPro" id="IPR012553">
    <property type="entry name" value="Defensin_3"/>
</dbReference>
<dbReference type="GO" id="GO:0042056">
    <property type="term" value="F:chemoattractant activity"/>
    <property type="evidence" value="ECO:0007669"/>
    <property type="project" value="TreeGrafter"/>
</dbReference>
<keyword evidence="2" id="KW-0964">Secreted</keyword>
<dbReference type="OMA" id="FLECEKM"/>
<dbReference type="Pfam" id="PF08131">
    <property type="entry name" value="Defensin_3"/>
    <property type="match status" value="1"/>
</dbReference>
<dbReference type="PANTHER" id="PTHR20515">
    <property type="entry name" value="BETA-DEFENSIN"/>
    <property type="match status" value="1"/>
</dbReference>
<dbReference type="GO" id="GO:0031731">
    <property type="term" value="F:CCR6 chemokine receptor binding"/>
    <property type="evidence" value="ECO:0007669"/>
    <property type="project" value="TreeGrafter"/>
</dbReference>
<dbReference type="Ensembl" id="ENSUAMT00000014115.1">
    <property type="protein sequence ID" value="ENSUAMP00000012560.1"/>
    <property type="gene ID" value="ENSUAMG00000010169.1"/>
</dbReference>
<evidence type="ECO:0000256" key="1">
    <source>
        <dbReference type="ARBA" id="ARBA00004613"/>
    </source>
</evidence>
<dbReference type="STRING" id="9643.ENSUAMP00000012560"/>
<keyword evidence="3" id="KW-0732">Signal</keyword>
<dbReference type="GO" id="GO:0060326">
    <property type="term" value="P:cell chemotaxis"/>
    <property type="evidence" value="ECO:0007669"/>
    <property type="project" value="TreeGrafter"/>
</dbReference>
<dbReference type="GO" id="GO:0005615">
    <property type="term" value="C:extracellular space"/>
    <property type="evidence" value="ECO:0007669"/>
    <property type="project" value="TreeGrafter"/>
</dbReference>
<evidence type="ECO:0000256" key="2">
    <source>
        <dbReference type="ARBA" id="ARBA00022525"/>
    </source>
</evidence>
<accession>A0A452R2V7</accession>
<proteinExistence type="predicted"/>
<evidence type="ECO:0000256" key="3">
    <source>
        <dbReference type="SAM" id="SignalP"/>
    </source>
</evidence>
<evidence type="ECO:0000313" key="4">
    <source>
        <dbReference type="Ensembl" id="ENSUAMP00000012560.1"/>
    </source>
</evidence>